<dbReference type="AlphaFoldDB" id="A0A955KWZ0"/>
<reference evidence="1" key="1">
    <citation type="submission" date="2020-04" db="EMBL/GenBank/DDBJ databases">
        <authorList>
            <person name="Zhang T."/>
        </authorList>
    </citation>
    <scope>NUCLEOTIDE SEQUENCE</scope>
    <source>
        <strain evidence="1">HKST-UBA16</strain>
    </source>
</reference>
<evidence type="ECO:0000313" key="1">
    <source>
        <dbReference type="EMBL" id="MCA9375391.1"/>
    </source>
</evidence>
<comment type="caution">
    <text evidence="1">The sequence shown here is derived from an EMBL/GenBank/DDBJ whole genome shotgun (WGS) entry which is preliminary data.</text>
</comment>
<accession>A0A955KWZ0</accession>
<organism evidence="1 2">
    <name type="scientific">Candidatus Dojkabacteria bacterium</name>
    <dbReference type="NCBI Taxonomy" id="2099670"/>
    <lineage>
        <taxon>Bacteria</taxon>
        <taxon>Candidatus Dojkabacteria</taxon>
    </lineage>
</organism>
<name>A0A955KWZ0_9BACT</name>
<dbReference type="EMBL" id="JAGQLM010000165">
    <property type="protein sequence ID" value="MCA9375391.1"/>
    <property type="molecule type" value="Genomic_DNA"/>
</dbReference>
<proteinExistence type="predicted"/>
<evidence type="ECO:0000313" key="2">
    <source>
        <dbReference type="Proteomes" id="UP000748332"/>
    </source>
</evidence>
<dbReference type="Proteomes" id="UP000748332">
    <property type="component" value="Unassembled WGS sequence"/>
</dbReference>
<feature type="non-terminal residue" evidence="1">
    <location>
        <position position="127"/>
    </location>
</feature>
<gene>
    <name evidence="1" type="ORF">KC622_03610</name>
</gene>
<sequence length="127" mass="14393">MGECGCGEMRPYRVFNVSGNTLATEIYRGCEYCGTGIAFCLYYFTPNGISDFFNPEDEEVLIPDEFGNMVEFPIISKEDLIKSAKQMELDEAIGDKGYESVTDWLEDNGLEFLQRALNIRLTEDSKL</sequence>
<reference evidence="1" key="2">
    <citation type="journal article" date="2021" name="Microbiome">
        <title>Successional dynamics and alternative stable states in a saline activated sludge microbial community over 9 years.</title>
        <authorList>
            <person name="Wang Y."/>
            <person name="Ye J."/>
            <person name="Ju F."/>
            <person name="Liu L."/>
            <person name="Boyd J.A."/>
            <person name="Deng Y."/>
            <person name="Parks D.H."/>
            <person name="Jiang X."/>
            <person name="Yin X."/>
            <person name="Woodcroft B.J."/>
            <person name="Tyson G.W."/>
            <person name="Hugenholtz P."/>
            <person name="Polz M.F."/>
            <person name="Zhang T."/>
        </authorList>
    </citation>
    <scope>NUCLEOTIDE SEQUENCE</scope>
    <source>
        <strain evidence="1">HKST-UBA16</strain>
    </source>
</reference>
<protein>
    <submittedName>
        <fullName evidence="1">Uncharacterized protein</fullName>
    </submittedName>
</protein>